<comment type="similarity">
    <text evidence="2">Belongs to the mitochondrion-specific ribosomal protein mL67 family.</text>
</comment>
<keyword evidence="7" id="KW-0687">Ribonucleoprotein</keyword>
<name>A0A6A5XQ89_9PLEO</name>
<evidence type="ECO:0000256" key="5">
    <source>
        <dbReference type="ARBA" id="ARBA00023128"/>
    </source>
</evidence>
<organism evidence="9 10">
    <name type="scientific">Aaosphaeria arxii CBS 175.79</name>
    <dbReference type="NCBI Taxonomy" id="1450172"/>
    <lineage>
        <taxon>Eukaryota</taxon>
        <taxon>Fungi</taxon>
        <taxon>Dikarya</taxon>
        <taxon>Ascomycota</taxon>
        <taxon>Pezizomycotina</taxon>
        <taxon>Dothideomycetes</taxon>
        <taxon>Pleosporomycetidae</taxon>
        <taxon>Pleosporales</taxon>
        <taxon>Pleosporales incertae sedis</taxon>
        <taxon>Aaosphaeria</taxon>
    </lineage>
</organism>
<dbReference type="GO" id="GO:0000150">
    <property type="term" value="F:DNA strand exchange activity"/>
    <property type="evidence" value="ECO:0007669"/>
    <property type="project" value="InterPro"/>
</dbReference>
<dbReference type="PANTHER" id="PTHR28184:SF1">
    <property type="entry name" value="LARGE RIBOSOMAL SUBUNIT PROTEIN ML67"/>
    <property type="match status" value="1"/>
</dbReference>
<evidence type="ECO:0000256" key="1">
    <source>
        <dbReference type="ARBA" id="ARBA00004173"/>
    </source>
</evidence>
<keyword evidence="10" id="KW-1185">Reference proteome</keyword>
<dbReference type="GO" id="GO:0005840">
    <property type="term" value="C:ribosome"/>
    <property type="evidence" value="ECO:0007669"/>
    <property type="project" value="UniProtKB-KW"/>
</dbReference>
<dbReference type="RefSeq" id="XP_033383405.1">
    <property type="nucleotide sequence ID" value="XM_033531155.1"/>
</dbReference>
<dbReference type="EMBL" id="ML978070">
    <property type="protein sequence ID" value="KAF2015066.1"/>
    <property type="molecule type" value="Genomic_DNA"/>
</dbReference>
<keyword evidence="3" id="KW-0689">Ribosomal protein</keyword>
<dbReference type="GO" id="GO:0003697">
    <property type="term" value="F:single-stranded DNA binding"/>
    <property type="evidence" value="ECO:0007669"/>
    <property type="project" value="InterPro"/>
</dbReference>
<dbReference type="PANTHER" id="PTHR28184">
    <property type="entry name" value="MITOCHONDRIAL HOMOLOGOUS RECOMBINATION PROTEIN 1"/>
    <property type="match status" value="1"/>
</dbReference>
<evidence type="ECO:0000313" key="9">
    <source>
        <dbReference type="EMBL" id="KAF2015066.1"/>
    </source>
</evidence>
<proteinExistence type="inferred from homology"/>
<evidence type="ECO:0000256" key="2">
    <source>
        <dbReference type="ARBA" id="ARBA00010741"/>
    </source>
</evidence>
<dbReference type="OrthoDB" id="5333655at2759"/>
<comment type="subcellular location">
    <subcellularLocation>
        <location evidence="1">Mitochondrion</location>
    </subcellularLocation>
</comment>
<protein>
    <recommendedName>
        <fullName evidence="8">Large ribosomal subunit protein mL67</fullName>
    </recommendedName>
</protein>
<dbReference type="InterPro" id="IPR024629">
    <property type="entry name" value="Ribosomal_mL67"/>
</dbReference>
<reference evidence="9" key="1">
    <citation type="journal article" date="2020" name="Stud. Mycol.">
        <title>101 Dothideomycetes genomes: a test case for predicting lifestyles and emergence of pathogens.</title>
        <authorList>
            <person name="Haridas S."/>
            <person name="Albert R."/>
            <person name="Binder M."/>
            <person name="Bloem J."/>
            <person name="Labutti K."/>
            <person name="Salamov A."/>
            <person name="Andreopoulos B."/>
            <person name="Baker S."/>
            <person name="Barry K."/>
            <person name="Bills G."/>
            <person name="Bluhm B."/>
            <person name="Cannon C."/>
            <person name="Castanera R."/>
            <person name="Culley D."/>
            <person name="Daum C."/>
            <person name="Ezra D."/>
            <person name="Gonzalez J."/>
            <person name="Henrissat B."/>
            <person name="Kuo A."/>
            <person name="Liang C."/>
            <person name="Lipzen A."/>
            <person name="Lutzoni F."/>
            <person name="Magnuson J."/>
            <person name="Mondo S."/>
            <person name="Nolan M."/>
            <person name="Ohm R."/>
            <person name="Pangilinan J."/>
            <person name="Park H.-J."/>
            <person name="Ramirez L."/>
            <person name="Alfaro M."/>
            <person name="Sun H."/>
            <person name="Tritt A."/>
            <person name="Yoshinaga Y."/>
            <person name="Zwiers L.-H."/>
            <person name="Turgeon B."/>
            <person name="Goodwin S."/>
            <person name="Spatafora J."/>
            <person name="Crous P."/>
            <person name="Grigoriev I."/>
        </authorList>
    </citation>
    <scope>NUCLEOTIDE SEQUENCE</scope>
    <source>
        <strain evidence="9">CBS 175.79</strain>
    </source>
</reference>
<dbReference type="Proteomes" id="UP000799778">
    <property type="component" value="Unassembled WGS sequence"/>
</dbReference>
<evidence type="ECO:0000256" key="8">
    <source>
        <dbReference type="ARBA" id="ARBA00035185"/>
    </source>
</evidence>
<gene>
    <name evidence="9" type="ORF">BU24DRAFT_451960</name>
</gene>
<keyword evidence="4" id="KW-0805">Transcription regulation</keyword>
<evidence type="ECO:0000256" key="3">
    <source>
        <dbReference type="ARBA" id="ARBA00022980"/>
    </source>
</evidence>
<accession>A0A6A5XQ89</accession>
<dbReference type="AlphaFoldDB" id="A0A6A5XQ89"/>
<dbReference type="GeneID" id="54288552"/>
<dbReference type="Pfam" id="PF12829">
    <property type="entry name" value="Mhr1"/>
    <property type="match status" value="1"/>
</dbReference>
<dbReference type="GO" id="GO:0003735">
    <property type="term" value="F:structural constituent of ribosome"/>
    <property type="evidence" value="ECO:0007669"/>
    <property type="project" value="TreeGrafter"/>
</dbReference>
<evidence type="ECO:0000256" key="4">
    <source>
        <dbReference type="ARBA" id="ARBA00023015"/>
    </source>
</evidence>
<evidence type="ECO:0000313" key="10">
    <source>
        <dbReference type="Proteomes" id="UP000799778"/>
    </source>
</evidence>
<dbReference type="GO" id="GO:0005739">
    <property type="term" value="C:mitochondrion"/>
    <property type="evidence" value="ECO:0007669"/>
    <property type="project" value="UniProtKB-SubCell"/>
</dbReference>
<sequence>MPRRLPPPSGHKVWTDLLPSEGLRDHGRHIYMFRHVRTNQVVYSLHPRVIQRTLDQLPFIGKHSKPPSVRPDHWTALCRVGPFPTSRQGIGALKKLREFRKVHELSWDKTNPEWKRSTKKGLITKIMDQRANSVADLAKVLSMQEIQAESMEEKTANRKTLQEAYLKKKWAELEALAASIETGAVKELEKKIRDCKSVLGEKKVDAQEAARLNKAMAEHRHKLKEILWAQHIIRQLEETEKTLDASHETRIKHIKSRIESLRSQGRNDEADAIKLPERPENTVRTQFLPKALKSLPTPFTLNGVEIHWADLQDAERASEWPEAVLHDTLAAIVKKRKDGFVTVEEAKDQLREIEEERIRAAKKLLGIAAPEVDEAPKEAAKTGVWKYIPEIKNPFKRATA</sequence>
<evidence type="ECO:0000256" key="6">
    <source>
        <dbReference type="ARBA" id="ARBA00023163"/>
    </source>
</evidence>
<keyword evidence="5" id="KW-0496">Mitochondrion</keyword>
<evidence type="ECO:0000256" key="7">
    <source>
        <dbReference type="ARBA" id="ARBA00023274"/>
    </source>
</evidence>
<keyword evidence="6" id="KW-0804">Transcription</keyword>
<dbReference type="GO" id="GO:1990904">
    <property type="term" value="C:ribonucleoprotein complex"/>
    <property type="evidence" value="ECO:0007669"/>
    <property type="project" value="UniProtKB-KW"/>
</dbReference>